<dbReference type="Pfam" id="PF13966">
    <property type="entry name" value="zf-RVT"/>
    <property type="match status" value="1"/>
</dbReference>
<dbReference type="PANTHER" id="PTHR47074">
    <property type="entry name" value="BNAC02G40300D PROTEIN"/>
    <property type="match status" value="1"/>
</dbReference>
<dbReference type="EMBL" id="JAHUZN010000013">
    <property type="protein sequence ID" value="KAG8473535.1"/>
    <property type="molecule type" value="Genomic_DNA"/>
</dbReference>
<organism evidence="3 4">
    <name type="scientific">Gossypium anomalum</name>
    <dbReference type="NCBI Taxonomy" id="47600"/>
    <lineage>
        <taxon>Eukaryota</taxon>
        <taxon>Viridiplantae</taxon>
        <taxon>Streptophyta</taxon>
        <taxon>Embryophyta</taxon>
        <taxon>Tracheophyta</taxon>
        <taxon>Spermatophyta</taxon>
        <taxon>Magnoliopsida</taxon>
        <taxon>eudicotyledons</taxon>
        <taxon>Gunneridae</taxon>
        <taxon>Pentapetalae</taxon>
        <taxon>rosids</taxon>
        <taxon>malvids</taxon>
        <taxon>Malvales</taxon>
        <taxon>Malvaceae</taxon>
        <taxon>Malvoideae</taxon>
        <taxon>Gossypium</taxon>
    </lineage>
</organism>
<protein>
    <recommendedName>
        <fullName evidence="5">Reverse transcriptase</fullName>
    </recommendedName>
</protein>
<dbReference type="Proteomes" id="UP000701853">
    <property type="component" value="Chromosome 13"/>
</dbReference>
<keyword evidence="4" id="KW-1185">Reference proteome</keyword>
<dbReference type="AlphaFoldDB" id="A0A8J5Y9U9"/>
<dbReference type="GO" id="GO:0004523">
    <property type="term" value="F:RNA-DNA hybrid ribonuclease activity"/>
    <property type="evidence" value="ECO:0007669"/>
    <property type="project" value="InterPro"/>
</dbReference>
<dbReference type="Pfam" id="PF13456">
    <property type="entry name" value="RVT_3"/>
    <property type="match status" value="1"/>
</dbReference>
<dbReference type="GO" id="GO:0003676">
    <property type="term" value="F:nucleic acid binding"/>
    <property type="evidence" value="ECO:0007669"/>
    <property type="project" value="InterPro"/>
</dbReference>
<sequence length="735" mass="84439">MKLKELGVRLSNWAKKERGARERRSKVLNNRLLNLSAKDIRDEVLAKMTEIRLEMNLEADREELYWEQRARGINENLRKEFQALEILEAIKSIALLKASGIDGFPAVFFQKYWNIVGEDVTRYCLQVLNGQRSMEEVNQTSIVLIPKYTMVTNGKNGEEFQPARGLRQRDPLSPYLFLICAKGFSRILDKEKRERRIFGARISRSNISITHLFFADNNVLFGEASTEGANQMKTIINVYEGISGQQVNFNKSLISLSGNVEREVQERVGGILGVLISNNPERYLGLPTMVGRRKKQAFSEMKDRFAKLINNWSVRVLSYGEKEGGLGFKNLSMFNTALLEKQGWKIITQSDCLFARHLGSPTTTGRGDWLENQEWSGCQYMGVNIWNDAWILGAGNGRVQCQQIDIRHSKVSNLIDRDSVTWKQEKIQSLFGEEQTQRIIAIPLANSESQDALVWRGDNTGVYTAKNGYKWSNTIEVSNIQQNPLAKFYKRLWVIKVPSKIRVHLWRVAKEYVPVLYNLRIRKLVNNTLCQVCKKEEETRRYLNILPKRSAQKEPFFYGLFGITETKCIMRDPPRGDRIKINFDAAFNKSQHKSVSGIIARNNDGEVMASCTYPGVNMADPTTAEARACLQAVNMAEELGFQEVDVEGDALTVIRKINLESEYRSYIRGYIQEIKRKAGSFRSIKFLHIQREANRVAHRLAKEGWKFDDPQNWMEEVPSEMEDLVNRDRNSNNGR</sequence>
<dbReference type="InterPro" id="IPR044730">
    <property type="entry name" value="RNase_H-like_dom_plant"/>
</dbReference>
<name>A0A8J5Y9U9_9ROSI</name>
<dbReference type="InterPro" id="IPR052929">
    <property type="entry name" value="RNase_H-like_EbsB-rel"/>
</dbReference>
<evidence type="ECO:0008006" key="5">
    <source>
        <dbReference type="Google" id="ProtNLM"/>
    </source>
</evidence>
<dbReference type="InterPro" id="IPR002156">
    <property type="entry name" value="RNaseH_domain"/>
</dbReference>
<dbReference type="InterPro" id="IPR026960">
    <property type="entry name" value="RVT-Znf"/>
</dbReference>
<dbReference type="OrthoDB" id="1936608at2759"/>
<dbReference type="SUPFAM" id="SSF53098">
    <property type="entry name" value="Ribonuclease H-like"/>
    <property type="match status" value="1"/>
</dbReference>
<feature type="domain" description="Reverse transcriptase zinc-binding" evidence="2">
    <location>
        <begin position="481"/>
        <end position="542"/>
    </location>
</feature>
<dbReference type="Gene3D" id="3.30.420.10">
    <property type="entry name" value="Ribonuclease H-like superfamily/Ribonuclease H"/>
    <property type="match status" value="1"/>
</dbReference>
<accession>A0A8J5Y9U9</accession>
<evidence type="ECO:0000259" key="1">
    <source>
        <dbReference type="Pfam" id="PF13456"/>
    </source>
</evidence>
<evidence type="ECO:0000259" key="2">
    <source>
        <dbReference type="Pfam" id="PF13966"/>
    </source>
</evidence>
<evidence type="ECO:0000313" key="3">
    <source>
        <dbReference type="EMBL" id="KAG8473535.1"/>
    </source>
</evidence>
<reference evidence="3 4" key="1">
    <citation type="journal article" date="2021" name="bioRxiv">
        <title>The Gossypium anomalum genome as a resource for cotton improvement and evolutionary analysis of hybrid incompatibility.</title>
        <authorList>
            <person name="Grover C.E."/>
            <person name="Yuan D."/>
            <person name="Arick M.A."/>
            <person name="Miller E.R."/>
            <person name="Hu G."/>
            <person name="Peterson D.G."/>
            <person name="Wendel J.F."/>
            <person name="Udall J.A."/>
        </authorList>
    </citation>
    <scope>NUCLEOTIDE SEQUENCE [LARGE SCALE GENOMIC DNA]</scope>
    <source>
        <strain evidence="3">JFW-Udall</strain>
        <tissue evidence="3">Leaf</tissue>
    </source>
</reference>
<dbReference type="InterPro" id="IPR012337">
    <property type="entry name" value="RNaseH-like_sf"/>
</dbReference>
<gene>
    <name evidence="3" type="ORF">CXB51_035829</name>
</gene>
<dbReference type="PANTHER" id="PTHR47074:SF61">
    <property type="entry name" value="RNASE H TYPE-1 DOMAIN-CONTAINING PROTEIN"/>
    <property type="match status" value="1"/>
</dbReference>
<feature type="domain" description="RNase H type-1" evidence="1">
    <location>
        <begin position="582"/>
        <end position="703"/>
    </location>
</feature>
<dbReference type="InterPro" id="IPR036397">
    <property type="entry name" value="RNaseH_sf"/>
</dbReference>
<dbReference type="CDD" id="cd06222">
    <property type="entry name" value="RNase_H_like"/>
    <property type="match status" value="1"/>
</dbReference>
<evidence type="ECO:0000313" key="4">
    <source>
        <dbReference type="Proteomes" id="UP000701853"/>
    </source>
</evidence>
<proteinExistence type="predicted"/>
<comment type="caution">
    <text evidence="3">The sequence shown here is derived from an EMBL/GenBank/DDBJ whole genome shotgun (WGS) entry which is preliminary data.</text>
</comment>